<dbReference type="EMBL" id="JAVFKD010000004">
    <property type="protein sequence ID" value="KAK5994985.1"/>
    <property type="molecule type" value="Genomic_DNA"/>
</dbReference>
<dbReference type="InterPro" id="IPR036188">
    <property type="entry name" value="FAD/NAD-bd_sf"/>
</dbReference>
<keyword evidence="1" id="KW-0732">Signal</keyword>
<evidence type="ECO:0000259" key="2">
    <source>
        <dbReference type="Pfam" id="PF01593"/>
    </source>
</evidence>
<evidence type="ECO:0000313" key="4">
    <source>
        <dbReference type="Proteomes" id="UP001338125"/>
    </source>
</evidence>
<organism evidence="3 4">
    <name type="scientific">Cladobotryum mycophilum</name>
    <dbReference type="NCBI Taxonomy" id="491253"/>
    <lineage>
        <taxon>Eukaryota</taxon>
        <taxon>Fungi</taxon>
        <taxon>Dikarya</taxon>
        <taxon>Ascomycota</taxon>
        <taxon>Pezizomycotina</taxon>
        <taxon>Sordariomycetes</taxon>
        <taxon>Hypocreomycetidae</taxon>
        <taxon>Hypocreales</taxon>
        <taxon>Hypocreaceae</taxon>
        <taxon>Cladobotryum</taxon>
    </lineage>
</organism>
<sequence>MKWKHLGLLFALGSVHGTWQSDTFSSRIKELKPEGCISTWNENDKQYFQTKRLRNDIHERVDGQKPLGKGGPHRIQMGHDSRFNVLGPWFEGVAALGEDKPSLGEVARAKEKQIAIVGAGMSGLMTYLILHQAGMKNVTILEGNNRLGGRVRTEYLTGGPFDYSYQEMGAMRIPHTRTFSNGTYNITDHQLVFQLAEEMNRINGYDEELKIDFIPWIDESLNGLVYRDGFKLESGLPPTHAQVAANSSIFPEEPMPESVERLQKLLEAEVHGEEFLMEIANNVFKAHDHYIRSGPGKLPGDHWSEFSFLTGHLHAGLGDANAISKGNDCSGYLEKLYEAMAFNGNTTFRTIDGGMSRLPFSFEPLVRNSTRLNAKVERIQWDDKTERLTINWRSNYTDRQIHTETFDYAVVTPPFTVVRRWRLPPLPTTMRNAIDTMDFWSACKVALEYKTRFWERFENPIYGSCSTVTDIGGVGTICYPSYNINGSGPAAVLGLFEPGPPLGVDWTSVSDEQIVQYAVDAMVEIHGEVAREEYTGKYRRLCWTLDEFAAGAGWASPTAGQHELYLPEFFTTHKHMIFVGEHTTYTHAWVASALESGIRGGVQLLLELGLVDEAKEAVNKWMGRWLGE</sequence>
<gene>
    <name evidence="3" type="ORF">PT974_03375</name>
</gene>
<reference evidence="3 4" key="1">
    <citation type="submission" date="2024-01" db="EMBL/GenBank/DDBJ databases">
        <title>Complete genome of Cladobotryum mycophilum ATHUM6906.</title>
        <authorList>
            <person name="Christinaki A.C."/>
            <person name="Myridakis A.I."/>
            <person name="Kouvelis V.N."/>
        </authorList>
    </citation>
    <scope>NUCLEOTIDE SEQUENCE [LARGE SCALE GENOMIC DNA]</scope>
    <source>
        <strain evidence="3 4">ATHUM6906</strain>
    </source>
</reference>
<comment type="caution">
    <text evidence="3">The sequence shown here is derived from an EMBL/GenBank/DDBJ whole genome shotgun (WGS) entry which is preliminary data.</text>
</comment>
<dbReference type="SUPFAM" id="SSF51905">
    <property type="entry name" value="FAD/NAD(P)-binding domain"/>
    <property type="match status" value="1"/>
</dbReference>
<dbReference type="SUPFAM" id="SSF54373">
    <property type="entry name" value="FAD-linked reductases, C-terminal domain"/>
    <property type="match status" value="1"/>
</dbReference>
<keyword evidence="4" id="KW-1185">Reference proteome</keyword>
<protein>
    <submittedName>
        <fullName evidence="3">L-amino-acid oxidase</fullName>
    </submittedName>
</protein>
<proteinExistence type="predicted"/>
<dbReference type="InterPro" id="IPR050281">
    <property type="entry name" value="Flavin_monoamine_oxidase"/>
</dbReference>
<evidence type="ECO:0000256" key="1">
    <source>
        <dbReference type="SAM" id="SignalP"/>
    </source>
</evidence>
<dbReference type="Gene3D" id="1.20.1440.240">
    <property type="match status" value="1"/>
</dbReference>
<evidence type="ECO:0000313" key="3">
    <source>
        <dbReference type="EMBL" id="KAK5994985.1"/>
    </source>
</evidence>
<dbReference type="Proteomes" id="UP001338125">
    <property type="component" value="Unassembled WGS sequence"/>
</dbReference>
<dbReference type="Gene3D" id="3.50.50.60">
    <property type="entry name" value="FAD/NAD(P)-binding domain"/>
    <property type="match status" value="1"/>
</dbReference>
<dbReference type="Gene3D" id="3.90.660.10">
    <property type="match status" value="1"/>
</dbReference>
<feature type="chain" id="PRO_5046341124" evidence="1">
    <location>
        <begin position="21"/>
        <end position="628"/>
    </location>
</feature>
<dbReference type="PANTHER" id="PTHR10742">
    <property type="entry name" value="FLAVIN MONOAMINE OXIDASE"/>
    <property type="match status" value="1"/>
</dbReference>
<dbReference type="Pfam" id="PF01593">
    <property type="entry name" value="Amino_oxidase"/>
    <property type="match status" value="1"/>
</dbReference>
<dbReference type="PANTHER" id="PTHR10742:SF382">
    <property type="entry name" value="AMINE OXIDASE DOMAIN-CONTAINING PROTEIN"/>
    <property type="match status" value="1"/>
</dbReference>
<dbReference type="InterPro" id="IPR002937">
    <property type="entry name" value="Amino_oxidase"/>
</dbReference>
<feature type="domain" description="Amine oxidase" evidence="2">
    <location>
        <begin position="121"/>
        <end position="599"/>
    </location>
</feature>
<name>A0ABR0STA3_9HYPO</name>
<accession>A0ABR0STA3</accession>
<feature type="signal peptide" evidence="1">
    <location>
        <begin position="1"/>
        <end position="20"/>
    </location>
</feature>